<name>A0A077ZZE5_STYLE</name>
<keyword evidence="7 8" id="KW-0408">Iron</keyword>
<evidence type="ECO:0000256" key="1">
    <source>
        <dbReference type="ARBA" id="ARBA00004569"/>
    </source>
</evidence>
<evidence type="ECO:0000256" key="7">
    <source>
        <dbReference type="ARBA" id="ARBA00023004"/>
    </source>
</evidence>
<dbReference type="PROSITE" id="PS51007">
    <property type="entry name" value="CYTC"/>
    <property type="match status" value="1"/>
</dbReference>
<evidence type="ECO:0000256" key="8">
    <source>
        <dbReference type="PROSITE-ProRule" id="PRU00433"/>
    </source>
</evidence>
<accession>A0A077ZZE5</accession>
<dbReference type="InParanoid" id="A0A077ZZE5"/>
<dbReference type="GO" id="GO:0020037">
    <property type="term" value="F:heme binding"/>
    <property type="evidence" value="ECO:0007669"/>
    <property type="project" value="InterPro"/>
</dbReference>
<dbReference type="InterPro" id="IPR002327">
    <property type="entry name" value="Cyt_c_1A/1B"/>
</dbReference>
<dbReference type="Pfam" id="PF00034">
    <property type="entry name" value="Cytochrom_C"/>
    <property type="match status" value="1"/>
</dbReference>
<dbReference type="Gene3D" id="1.10.760.10">
    <property type="entry name" value="Cytochrome c-like domain"/>
    <property type="match status" value="1"/>
</dbReference>
<feature type="domain" description="Cytochrome c" evidence="10">
    <location>
        <begin position="14"/>
        <end position="103"/>
    </location>
</feature>
<evidence type="ECO:0000256" key="4">
    <source>
        <dbReference type="ARBA" id="ARBA00022617"/>
    </source>
</evidence>
<dbReference type="GO" id="GO:0046872">
    <property type="term" value="F:metal ion binding"/>
    <property type="evidence" value="ECO:0007669"/>
    <property type="project" value="UniProtKB-KW"/>
</dbReference>
<comment type="subcellular location">
    <subcellularLocation>
        <location evidence="1">Mitochondrion intermembrane space</location>
    </subcellularLocation>
</comment>
<dbReference type="GO" id="GO:0005758">
    <property type="term" value="C:mitochondrial intermembrane space"/>
    <property type="evidence" value="ECO:0007669"/>
    <property type="project" value="UniProtKB-SubCell"/>
</dbReference>
<organism evidence="11 12">
    <name type="scientific">Stylonychia lemnae</name>
    <name type="common">Ciliate</name>
    <dbReference type="NCBI Taxonomy" id="5949"/>
    <lineage>
        <taxon>Eukaryota</taxon>
        <taxon>Sar</taxon>
        <taxon>Alveolata</taxon>
        <taxon>Ciliophora</taxon>
        <taxon>Intramacronucleata</taxon>
        <taxon>Spirotrichea</taxon>
        <taxon>Stichotrichia</taxon>
        <taxon>Sporadotrichida</taxon>
        <taxon>Oxytrichidae</taxon>
        <taxon>Stylonychinae</taxon>
        <taxon>Stylonychia</taxon>
    </lineage>
</organism>
<dbReference type="SUPFAM" id="SSF46626">
    <property type="entry name" value="Cytochrome c"/>
    <property type="match status" value="1"/>
</dbReference>
<dbReference type="GO" id="GO:0009055">
    <property type="term" value="F:electron transfer activity"/>
    <property type="evidence" value="ECO:0007669"/>
    <property type="project" value="InterPro"/>
</dbReference>
<keyword evidence="6" id="KW-0249">Electron transport</keyword>
<keyword evidence="3" id="KW-0813">Transport</keyword>
<gene>
    <name evidence="11" type="primary">Contig9859.g10539</name>
    <name evidence="11" type="ORF">STYLEM_2862</name>
</gene>
<evidence type="ECO:0000259" key="10">
    <source>
        <dbReference type="PROSITE" id="PS51007"/>
    </source>
</evidence>
<keyword evidence="12" id="KW-1185">Reference proteome</keyword>
<dbReference type="InterPro" id="IPR036909">
    <property type="entry name" value="Cyt_c-like_dom_sf"/>
</dbReference>
<evidence type="ECO:0000256" key="5">
    <source>
        <dbReference type="ARBA" id="ARBA00022723"/>
    </source>
</evidence>
<proteinExistence type="inferred from homology"/>
<evidence type="ECO:0000313" key="12">
    <source>
        <dbReference type="Proteomes" id="UP000039865"/>
    </source>
</evidence>
<dbReference type="EMBL" id="CCKQ01002771">
    <property type="protein sequence ID" value="CDW73873.1"/>
    <property type="molecule type" value="Genomic_DNA"/>
</dbReference>
<evidence type="ECO:0000256" key="3">
    <source>
        <dbReference type="ARBA" id="ARBA00022448"/>
    </source>
</evidence>
<evidence type="ECO:0000256" key="9">
    <source>
        <dbReference type="RuleBase" id="RU004426"/>
    </source>
</evidence>
<protein>
    <submittedName>
        <fullName evidence="11">Cytochrome c2</fullName>
    </submittedName>
</protein>
<evidence type="ECO:0000313" key="11">
    <source>
        <dbReference type="EMBL" id="CDW73873.1"/>
    </source>
</evidence>
<reference evidence="11 12" key="1">
    <citation type="submission" date="2014-06" db="EMBL/GenBank/DDBJ databases">
        <authorList>
            <person name="Swart Estienne"/>
        </authorList>
    </citation>
    <scope>NUCLEOTIDE SEQUENCE [LARGE SCALE GENOMIC DNA]</scope>
    <source>
        <strain evidence="11 12">130c</strain>
    </source>
</reference>
<dbReference type="OrthoDB" id="6408568at2759"/>
<dbReference type="InterPro" id="IPR009056">
    <property type="entry name" value="Cyt_c-like_dom"/>
</dbReference>
<evidence type="ECO:0000256" key="2">
    <source>
        <dbReference type="ARBA" id="ARBA00006488"/>
    </source>
</evidence>
<sequence length="103" mass="11464">MPPKKEKQSKEIQGDADRGQRLFKTLCMGCHSMSLRGIYGKNIASGNMIYTSGLLAKATEKWTFKNLDAFLTHPKTFAPETAMGAAAVKNARDRRDIIEFLKA</sequence>
<keyword evidence="4 8" id="KW-0349">Heme</keyword>
<dbReference type="FunCoup" id="A0A077ZZE5">
    <property type="interactions" value="180"/>
</dbReference>
<keyword evidence="5 8" id="KW-0479">Metal-binding</keyword>
<dbReference type="PANTHER" id="PTHR11961">
    <property type="entry name" value="CYTOCHROME C"/>
    <property type="match status" value="1"/>
</dbReference>
<dbReference type="AlphaFoldDB" id="A0A077ZZE5"/>
<evidence type="ECO:0000256" key="6">
    <source>
        <dbReference type="ARBA" id="ARBA00022982"/>
    </source>
</evidence>
<comment type="similarity">
    <text evidence="2 9">Belongs to the cytochrome c family.</text>
</comment>
<dbReference type="Proteomes" id="UP000039865">
    <property type="component" value="Unassembled WGS sequence"/>
</dbReference>